<dbReference type="InterPro" id="IPR047273">
    <property type="entry name" value="VRTN_OTU_dom"/>
</dbReference>
<sequence length="919" mass="106957">MNRSTTFRNKLKEDDPDRYKAYLDKQKLRMKERREKQKKELQKKNPSEAAKLQKQHELLLQRERQQKWLDKKKMEANGSIKTPPRSVKKSVVATRHSIESKRSSNREMKRKERLVQSYQKKMWIRKRDRERKVTSPVNPFTSKRTEWNITSKVRRKLPNLPGKFAKVISNLKQRASPRKKKALDDLKEALSVKKRKVDKNRRNNSSCKAATRLVKRSLFLKRKSRVDVLGIRKFYMREDISRILPQKRYATKDGNGYAMQVSLKAAHSKYNFENPTKAVSLGKFAALRKRNVRLLKISFREYCCCVYCINVRYKMVSLTKVMADPEKMKSTNEMDIPNIVLCPKRDGQKFHDPACINDICKDCNSHMSKLSEYYKSVPEEKTLTWCRWVYEKNDMGKRTKQECLKEFLEHDILKPAQGTNIFQHLHTAIWQSNQFNKIKQELPNRDILQVMDFAKNREVKYQDEVKSAFYTASQITLHPIVTYYKSDIGLVRHSSIVISEDNGHDYHAVNHFAQVVDHELENTLGYKPNRKTLVPERLKCQESQPTPDTVSSRRNGPTRKTKPKTRQCDVQKRQSTESDTDSDSSHQNGPTRKTKKCVVQKRQSTDPDTKSGHRNGPTRKTKPKTRQCDVQKRQSTESDTDSDSSHRNGPTRKTKPKTKKCVVQIRQSTDPDTESPRGNGQTGKSSSICFKTVLETLEQATTFQELKQMVMYFREENVMKDIELQGQSYNVVQLSACIDQYAKDLMPDEVWEPEILRVPVRVGADGNCLPRCGSIFSFGSEDHHQEIRARIVIEMVENSDIYLDYKFLSQGRDENSEIRAEQLPNHFAMYSDKFMPGSQLSPSKIRSIYEQEVQDICQNSVYMGIWQLFGLASVLGCNVQSVYPNLGNPHVREDLEQAYKAKRNRNQRTCSYPVDNNKD</sequence>
<dbReference type="PANTHER" id="PTHR46601:SF2">
    <property type="entry name" value="UBIQUITIN-LIKE PROTEASE FAMILY PROFILE DOMAIN-CONTAINING PROTEIN"/>
    <property type="match status" value="1"/>
</dbReference>
<keyword evidence="3" id="KW-1185">Reference proteome</keyword>
<feature type="compositionally biased region" description="Basic residues" evidence="1">
    <location>
        <begin position="612"/>
        <end position="625"/>
    </location>
</feature>
<feature type="region of interest" description="Disordered" evidence="1">
    <location>
        <begin position="527"/>
        <end position="685"/>
    </location>
</feature>
<feature type="compositionally biased region" description="Polar residues" evidence="1">
    <location>
        <begin position="665"/>
        <end position="685"/>
    </location>
</feature>
<feature type="compositionally biased region" description="Basic and acidic residues" evidence="1">
    <location>
        <begin position="626"/>
        <end position="636"/>
    </location>
</feature>
<evidence type="ECO:0000313" key="3">
    <source>
        <dbReference type="Proteomes" id="UP001164746"/>
    </source>
</evidence>
<evidence type="ECO:0000256" key="1">
    <source>
        <dbReference type="SAM" id="MobiDB-lite"/>
    </source>
</evidence>
<evidence type="ECO:0000313" key="2">
    <source>
        <dbReference type="EMBL" id="WAR25569.1"/>
    </source>
</evidence>
<dbReference type="CDD" id="cd22791">
    <property type="entry name" value="OTU_VRTN"/>
    <property type="match status" value="1"/>
</dbReference>
<feature type="region of interest" description="Disordered" evidence="1">
    <location>
        <begin position="75"/>
        <end position="114"/>
    </location>
</feature>
<feature type="compositionally biased region" description="Basic and acidic residues" evidence="1">
    <location>
        <begin position="10"/>
        <end position="46"/>
    </location>
</feature>
<feature type="compositionally biased region" description="Basic residues" evidence="1">
    <location>
        <begin position="649"/>
        <end position="660"/>
    </location>
</feature>
<feature type="compositionally biased region" description="Polar residues" evidence="1">
    <location>
        <begin position="541"/>
        <end position="555"/>
    </location>
</feature>
<proteinExistence type="predicted"/>
<organism evidence="2 3">
    <name type="scientific">Mya arenaria</name>
    <name type="common">Soft-shell clam</name>
    <dbReference type="NCBI Taxonomy" id="6604"/>
    <lineage>
        <taxon>Eukaryota</taxon>
        <taxon>Metazoa</taxon>
        <taxon>Spiralia</taxon>
        <taxon>Lophotrochozoa</taxon>
        <taxon>Mollusca</taxon>
        <taxon>Bivalvia</taxon>
        <taxon>Autobranchia</taxon>
        <taxon>Heteroconchia</taxon>
        <taxon>Euheterodonta</taxon>
        <taxon>Imparidentia</taxon>
        <taxon>Neoheterodontei</taxon>
        <taxon>Myida</taxon>
        <taxon>Myoidea</taxon>
        <taxon>Myidae</taxon>
        <taxon>Mya</taxon>
    </lineage>
</organism>
<dbReference type="Proteomes" id="UP001164746">
    <property type="component" value="Chromosome 14"/>
</dbReference>
<name>A0ABY7FWQ1_MYAAR</name>
<feature type="compositionally biased region" description="Basic and acidic residues" evidence="1">
    <location>
        <begin position="566"/>
        <end position="576"/>
    </location>
</feature>
<feature type="compositionally biased region" description="Basic and acidic residues" evidence="1">
    <location>
        <begin position="96"/>
        <end position="114"/>
    </location>
</feature>
<dbReference type="PANTHER" id="PTHR46601">
    <property type="entry name" value="ULP_PROTEASE DOMAIN-CONTAINING PROTEIN"/>
    <property type="match status" value="1"/>
</dbReference>
<accession>A0ABY7FWQ1</accession>
<protein>
    <submittedName>
        <fullName evidence="2">VRTN-like protein</fullName>
    </submittedName>
</protein>
<feature type="region of interest" description="Disordered" evidence="1">
    <location>
        <begin position="1"/>
        <end position="54"/>
    </location>
</feature>
<feature type="compositionally biased region" description="Basic residues" evidence="1">
    <location>
        <begin position="556"/>
        <end position="565"/>
    </location>
</feature>
<dbReference type="EMBL" id="CP111025">
    <property type="protein sequence ID" value="WAR25569.1"/>
    <property type="molecule type" value="Genomic_DNA"/>
</dbReference>
<gene>
    <name evidence="2" type="ORF">MAR_011273</name>
</gene>
<reference evidence="2" key="1">
    <citation type="submission" date="2022-11" db="EMBL/GenBank/DDBJ databases">
        <title>Centuries of genome instability and evolution in soft-shell clam transmissible cancer (bioRxiv).</title>
        <authorList>
            <person name="Hart S.F.M."/>
            <person name="Yonemitsu M.A."/>
            <person name="Giersch R.M."/>
            <person name="Beal B.F."/>
            <person name="Arriagada G."/>
            <person name="Davis B.W."/>
            <person name="Ostrander E.A."/>
            <person name="Goff S.P."/>
            <person name="Metzger M.J."/>
        </authorList>
    </citation>
    <scope>NUCLEOTIDE SEQUENCE</scope>
    <source>
        <strain evidence="2">MELC-2E11</strain>
        <tissue evidence="2">Siphon/mantle</tissue>
    </source>
</reference>